<keyword evidence="2" id="KW-0238">DNA-binding</keyword>
<dbReference type="Pfam" id="PF00376">
    <property type="entry name" value="MerR"/>
    <property type="match status" value="1"/>
</dbReference>
<dbReference type="Pfam" id="PF09278">
    <property type="entry name" value="MerR-DNA-bind"/>
    <property type="match status" value="1"/>
</dbReference>
<sequence>MERDRHSNAPILAVLGCGDFLYVNFGLHLSESLCAVTLRIQVNLRSSMKILDIGEVSQKAKIPASTLRYYEEIGLISSIGRHGLRRQFAPDVLLQLALISMGKSAGFSLKEISGMFGRDGKPDLPREELQDRADDLDRQIRELSALRDTLRHVADCPAPSHLECPTFRRLVGIMGKRGAKKADLRVLNVT</sequence>
<organism evidence="5 6">
    <name type="scientific">Puniceibacterium antarcticum</name>
    <dbReference type="NCBI Taxonomy" id="1206336"/>
    <lineage>
        <taxon>Bacteria</taxon>
        <taxon>Pseudomonadati</taxon>
        <taxon>Pseudomonadota</taxon>
        <taxon>Alphaproteobacteria</taxon>
        <taxon>Rhodobacterales</taxon>
        <taxon>Paracoccaceae</taxon>
        <taxon>Puniceibacterium</taxon>
    </lineage>
</organism>
<comment type="caution">
    <text evidence="5">The sequence shown here is derived from an EMBL/GenBank/DDBJ whole genome shotgun (WGS) entry which is preliminary data.</text>
</comment>
<dbReference type="EMBL" id="AWWI01000181">
    <property type="protein sequence ID" value="PIL14306.1"/>
    <property type="molecule type" value="Genomic_DNA"/>
</dbReference>
<dbReference type="PROSITE" id="PS50937">
    <property type="entry name" value="HTH_MERR_2"/>
    <property type="match status" value="1"/>
</dbReference>
<protein>
    <recommendedName>
        <fullName evidence="4">HTH merR-type domain-containing protein</fullName>
    </recommendedName>
</protein>
<gene>
    <name evidence="5" type="ORF">P775_26745</name>
</gene>
<dbReference type="PROSITE" id="PS51257">
    <property type="entry name" value="PROKAR_LIPOPROTEIN"/>
    <property type="match status" value="1"/>
</dbReference>
<dbReference type="InterPro" id="IPR000551">
    <property type="entry name" value="MerR-type_HTH_dom"/>
</dbReference>
<dbReference type="GO" id="GO:0003677">
    <property type="term" value="F:DNA binding"/>
    <property type="evidence" value="ECO:0007669"/>
    <property type="project" value="UniProtKB-KW"/>
</dbReference>
<dbReference type="InterPro" id="IPR047057">
    <property type="entry name" value="MerR_fam"/>
</dbReference>
<reference evidence="5 6" key="1">
    <citation type="submission" date="2013-09" db="EMBL/GenBank/DDBJ databases">
        <title>Genome sequencing of Phaeobacter antarcticus sp. nov. SM1211.</title>
        <authorList>
            <person name="Zhang X.-Y."/>
            <person name="Liu C."/>
            <person name="Chen X.-L."/>
            <person name="Xie B.-B."/>
            <person name="Qin Q.-L."/>
            <person name="Rong J.-C."/>
            <person name="Zhang Y.-Z."/>
        </authorList>
    </citation>
    <scope>NUCLEOTIDE SEQUENCE [LARGE SCALE GENOMIC DNA]</scope>
    <source>
        <strain evidence="5 6">SM1211</strain>
    </source>
</reference>
<dbReference type="PANTHER" id="PTHR30204:SF97">
    <property type="entry name" value="MERR FAMILY REGULATORY PROTEIN"/>
    <property type="match status" value="1"/>
</dbReference>
<dbReference type="SMART" id="SM00422">
    <property type="entry name" value="HTH_MERR"/>
    <property type="match status" value="1"/>
</dbReference>
<dbReference type="PANTHER" id="PTHR30204">
    <property type="entry name" value="REDOX-CYCLING DRUG-SENSING TRANSCRIPTIONAL ACTIVATOR SOXR"/>
    <property type="match status" value="1"/>
</dbReference>
<proteinExistence type="predicted"/>
<dbReference type="CDD" id="cd04781">
    <property type="entry name" value="HTH_MerR-like_sg6"/>
    <property type="match status" value="1"/>
</dbReference>
<dbReference type="InterPro" id="IPR015358">
    <property type="entry name" value="Tscrpt_reg_MerR_DNA-bd"/>
</dbReference>
<evidence type="ECO:0000313" key="6">
    <source>
        <dbReference type="Proteomes" id="UP000231259"/>
    </source>
</evidence>
<evidence type="ECO:0000256" key="1">
    <source>
        <dbReference type="ARBA" id="ARBA00023015"/>
    </source>
</evidence>
<dbReference type="SUPFAM" id="SSF46955">
    <property type="entry name" value="Putative DNA-binding domain"/>
    <property type="match status" value="1"/>
</dbReference>
<evidence type="ECO:0000256" key="2">
    <source>
        <dbReference type="ARBA" id="ARBA00023125"/>
    </source>
</evidence>
<feature type="domain" description="HTH merR-type" evidence="4">
    <location>
        <begin position="53"/>
        <end position="118"/>
    </location>
</feature>
<dbReference type="InterPro" id="IPR009061">
    <property type="entry name" value="DNA-bd_dom_put_sf"/>
</dbReference>
<dbReference type="Gene3D" id="1.10.1660.10">
    <property type="match status" value="1"/>
</dbReference>
<keyword evidence="1" id="KW-0805">Transcription regulation</keyword>
<keyword evidence="6" id="KW-1185">Reference proteome</keyword>
<name>A0A2G8QYD6_9RHOB</name>
<dbReference type="AlphaFoldDB" id="A0A2G8QYD6"/>
<dbReference type="GO" id="GO:0003700">
    <property type="term" value="F:DNA-binding transcription factor activity"/>
    <property type="evidence" value="ECO:0007669"/>
    <property type="project" value="InterPro"/>
</dbReference>
<keyword evidence="3" id="KW-0804">Transcription</keyword>
<evidence type="ECO:0000313" key="5">
    <source>
        <dbReference type="EMBL" id="PIL14306.1"/>
    </source>
</evidence>
<evidence type="ECO:0000259" key="4">
    <source>
        <dbReference type="PROSITE" id="PS50937"/>
    </source>
</evidence>
<dbReference type="Proteomes" id="UP000231259">
    <property type="component" value="Unassembled WGS sequence"/>
</dbReference>
<accession>A0A2G8QYD6</accession>
<evidence type="ECO:0000256" key="3">
    <source>
        <dbReference type="ARBA" id="ARBA00023163"/>
    </source>
</evidence>